<sequence>MLKKPHAKKVSPPSRSAKALTGRQTGLSIRGGHKPKLSEPNNPATTHIDSLTEPPPLPPEISEHKSARTYWKKYWSYLISRGQAVRDFVPTITTLCVLRIQMNRLQISLEALSPLHKMALQGQKVLIQLSRNITALESEHGFTLATHSISQSYNPSQTISDESESTNTLASRKTIDNPYQMKDSPLFEDDDE</sequence>
<reference evidence="2" key="1">
    <citation type="submission" date="2020-04" db="EMBL/GenBank/DDBJ databases">
        <authorList>
            <person name="Chiriac C."/>
            <person name="Salcher M."/>
            <person name="Ghai R."/>
            <person name="Kavagutti S V."/>
        </authorList>
    </citation>
    <scope>NUCLEOTIDE SEQUENCE</scope>
</reference>
<name>A0A6J5M888_9CAUD</name>
<feature type="compositionally biased region" description="Polar residues" evidence="1">
    <location>
        <begin position="39"/>
        <end position="49"/>
    </location>
</feature>
<dbReference type="EMBL" id="LR796422">
    <property type="protein sequence ID" value="CAB4142372.1"/>
    <property type="molecule type" value="Genomic_DNA"/>
</dbReference>
<proteinExistence type="predicted"/>
<organism evidence="2">
    <name type="scientific">uncultured Caudovirales phage</name>
    <dbReference type="NCBI Taxonomy" id="2100421"/>
    <lineage>
        <taxon>Viruses</taxon>
        <taxon>Duplodnaviria</taxon>
        <taxon>Heunggongvirae</taxon>
        <taxon>Uroviricota</taxon>
        <taxon>Caudoviricetes</taxon>
        <taxon>Peduoviridae</taxon>
        <taxon>Maltschvirus</taxon>
        <taxon>Maltschvirus maltsch</taxon>
    </lineage>
</organism>
<evidence type="ECO:0000313" key="2">
    <source>
        <dbReference type="EMBL" id="CAB4142372.1"/>
    </source>
</evidence>
<accession>A0A6J5M888</accession>
<feature type="region of interest" description="Disordered" evidence="1">
    <location>
        <begin position="1"/>
        <end position="62"/>
    </location>
</feature>
<feature type="compositionally biased region" description="Polar residues" evidence="1">
    <location>
        <begin position="153"/>
        <end position="171"/>
    </location>
</feature>
<evidence type="ECO:0000256" key="1">
    <source>
        <dbReference type="SAM" id="MobiDB-lite"/>
    </source>
</evidence>
<gene>
    <name evidence="2" type="ORF">UFOVP448_1</name>
</gene>
<protein>
    <submittedName>
        <fullName evidence="2">Uncharacterized protein</fullName>
    </submittedName>
</protein>
<feature type="region of interest" description="Disordered" evidence="1">
    <location>
        <begin position="153"/>
        <end position="192"/>
    </location>
</feature>